<dbReference type="InterPro" id="IPR024041">
    <property type="entry name" value="NH4_transpt_AmtB-like_dom"/>
</dbReference>
<dbReference type="Gene3D" id="1.10.3430.10">
    <property type="entry name" value="Ammonium transporter AmtB like domains"/>
    <property type="match status" value="1"/>
</dbReference>
<sequence>MRSNPTLEPFMKTRLFSGWKARFYVVCMLMLVGAMAVGVPATAFAQAEVSPAPTPDVVTEQLTPPAPPAAAAPAAPVVDKGDVAWMLTSTLLVLLMVVPGLALFYGGMVRAKNVLSVLIQVGVVFSLIAVLWVLYGYSLAFADGGPFVGTFGKALLHGVDATTLADTFSKGFKLPEYVFVAFQLTFAGITGALIVGAFAERVKFAAVLLFVVIWFTFGYLPLAHMVWSAPGFLFTKGALDFAGGTVVHINAGIAGLVGSYFVGKRIGFGQTALKPHNVTLTFVGASLLWVGWFGFNAGSALEANATAALAFLNTLLATAAAVLAWSLVEKLVKGKSSALGVASGMVAGLVGITPAAGTVGPFGAIAIGVAVGTICVWGVTGLKKLLNADDTLDVFGVHGVGGIVGAILTGVFTDKALGGAGYAEGVTMGHQVLVQATGVGVTVVWIGVVSVVGFLVAKLVFGLRVAEDAEREGLDITSHGEAAYES</sequence>
<gene>
    <name evidence="12" type="ORF">XthCFBP4691_14950</name>
</gene>
<feature type="transmembrane region" description="Helical" evidence="10">
    <location>
        <begin position="275"/>
        <end position="295"/>
    </location>
</feature>
<organism evidence="12 13">
    <name type="scientific">Xanthomonas theicola</name>
    <dbReference type="NCBI Taxonomy" id="56464"/>
    <lineage>
        <taxon>Bacteria</taxon>
        <taxon>Pseudomonadati</taxon>
        <taxon>Pseudomonadota</taxon>
        <taxon>Gammaproteobacteria</taxon>
        <taxon>Lysobacterales</taxon>
        <taxon>Lysobacteraceae</taxon>
        <taxon>Xanthomonas</taxon>
    </lineage>
</organism>
<feature type="transmembrane region" description="Helical" evidence="10">
    <location>
        <begin position="21"/>
        <end position="45"/>
    </location>
</feature>
<evidence type="ECO:0000256" key="9">
    <source>
        <dbReference type="ARBA" id="ARBA00050025"/>
    </source>
</evidence>
<dbReference type="InterPro" id="IPR018047">
    <property type="entry name" value="Ammonium_transpt_CS"/>
</dbReference>
<keyword evidence="5 10" id="KW-0812">Transmembrane</keyword>
<keyword evidence="4" id="KW-1003">Cell membrane</keyword>
<evidence type="ECO:0000313" key="12">
    <source>
        <dbReference type="EMBL" id="PPT87789.1"/>
    </source>
</evidence>
<evidence type="ECO:0000256" key="6">
    <source>
        <dbReference type="ARBA" id="ARBA00022989"/>
    </source>
</evidence>
<feature type="transmembrane region" description="Helical" evidence="10">
    <location>
        <begin position="177"/>
        <end position="199"/>
    </location>
</feature>
<evidence type="ECO:0000256" key="3">
    <source>
        <dbReference type="ARBA" id="ARBA00022448"/>
    </source>
</evidence>
<dbReference type="PANTHER" id="PTHR43029">
    <property type="entry name" value="AMMONIUM TRANSPORTER MEP2"/>
    <property type="match status" value="1"/>
</dbReference>
<evidence type="ECO:0000256" key="1">
    <source>
        <dbReference type="ARBA" id="ARBA00004651"/>
    </source>
</evidence>
<name>A0A2S6ZCS7_9XANT</name>
<dbReference type="InterPro" id="IPR029020">
    <property type="entry name" value="Ammonium/urea_transptr"/>
</dbReference>
<feature type="transmembrane region" description="Helical" evidence="10">
    <location>
        <begin position="432"/>
        <end position="457"/>
    </location>
</feature>
<dbReference type="SUPFAM" id="SSF111352">
    <property type="entry name" value="Ammonium transporter"/>
    <property type="match status" value="1"/>
</dbReference>
<evidence type="ECO:0000256" key="7">
    <source>
        <dbReference type="ARBA" id="ARBA00023136"/>
    </source>
</evidence>
<feature type="domain" description="Ammonium transporter AmtB-like" evidence="11">
    <location>
        <begin position="84"/>
        <end position="484"/>
    </location>
</feature>
<comment type="subcellular location">
    <subcellularLocation>
        <location evidence="1 10">Cell membrane</location>
        <topology evidence="1 10">Multi-pass membrane protein</topology>
    </subcellularLocation>
</comment>
<feature type="transmembrane region" description="Helical" evidence="10">
    <location>
        <begin position="117"/>
        <end position="137"/>
    </location>
</feature>
<dbReference type="Proteomes" id="UP000239898">
    <property type="component" value="Unassembled WGS sequence"/>
</dbReference>
<dbReference type="AlphaFoldDB" id="A0A2S6ZCS7"/>
<evidence type="ECO:0000256" key="8">
    <source>
        <dbReference type="ARBA" id="ARBA00023177"/>
    </source>
</evidence>
<feature type="transmembrane region" description="Helical" evidence="10">
    <location>
        <begin position="394"/>
        <end position="412"/>
    </location>
</feature>
<feature type="transmembrane region" description="Helical" evidence="10">
    <location>
        <begin position="83"/>
        <end position="105"/>
    </location>
</feature>
<evidence type="ECO:0000256" key="5">
    <source>
        <dbReference type="ARBA" id="ARBA00022692"/>
    </source>
</evidence>
<reference evidence="12 13" key="1">
    <citation type="submission" date="2016-08" db="EMBL/GenBank/DDBJ databases">
        <title>Evolution of the type three secretion system and type three effector repertoires in Xanthomonas.</title>
        <authorList>
            <person name="Merda D."/>
            <person name="Briand M."/>
            <person name="Bosis E."/>
            <person name="Rousseau C."/>
            <person name="Portier P."/>
            <person name="Jacques M.-A."/>
            <person name="Fischer-Le Saux M."/>
        </authorList>
    </citation>
    <scope>NUCLEOTIDE SEQUENCE [LARGE SCALE GENOMIC DNA]</scope>
    <source>
        <strain evidence="12 13">CFBP 4691</strain>
    </source>
</reference>
<keyword evidence="7 10" id="KW-0472">Membrane</keyword>
<dbReference type="FunFam" id="1.10.3430.10:FF:000007">
    <property type="entry name" value="Ammonium transporter"/>
    <property type="match status" value="1"/>
</dbReference>
<dbReference type="NCBIfam" id="TIGR00836">
    <property type="entry name" value="amt"/>
    <property type="match status" value="1"/>
</dbReference>
<feature type="transmembrane region" description="Helical" evidence="10">
    <location>
        <begin position="307"/>
        <end position="326"/>
    </location>
</feature>
<feature type="transmembrane region" description="Helical" evidence="10">
    <location>
        <begin position="362"/>
        <end position="382"/>
    </location>
</feature>
<dbReference type="InterPro" id="IPR001905">
    <property type="entry name" value="Ammonium_transpt"/>
</dbReference>
<dbReference type="Pfam" id="PF00909">
    <property type="entry name" value="Ammonium_transp"/>
    <property type="match status" value="1"/>
</dbReference>
<evidence type="ECO:0000259" key="11">
    <source>
        <dbReference type="Pfam" id="PF00909"/>
    </source>
</evidence>
<keyword evidence="13" id="KW-1185">Reference proteome</keyword>
<keyword evidence="8 10" id="KW-0924">Ammonia transport</keyword>
<evidence type="ECO:0000313" key="13">
    <source>
        <dbReference type="Proteomes" id="UP000239898"/>
    </source>
</evidence>
<proteinExistence type="inferred from homology"/>
<keyword evidence="3 10" id="KW-0813">Transport</keyword>
<evidence type="ECO:0000256" key="2">
    <source>
        <dbReference type="ARBA" id="ARBA00005887"/>
    </source>
</evidence>
<comment type="caution">
    <text evidence="12">The sequence shown here is derived from an EMBL/GenBank/DDBJ whole genome shotgun (WGS) entry which is preliminary data.</text>
</comment>
<accession>A0A2S6ZCS7</accession>
<evidence type="ECO:0000256" key="10">
    <source>
        <dbReference type="RuleBase" id="RU362002"/>
    </source>
</evidence>
<comment type="similarity">
    <text evidence="2 10">Belongs to the ammonia transporter channel (TC 1.A.11.2) family.</text>
</comment>
<dbReference type="PANTHER" id="PTHR43029:SF10">
    <property type="entry name" value="AMMONIUM TRANSPORTER MEP2"/>
    <property type="match status" value="1"/>
</dbReference>
<feature type="transmembrane region" description="Helical" evidence="10">
    <location>
        <begin position="241"/>
        <end position="263"/>
    </location>
</feature>
<dbReference type="PROSITE" id="PS01219">
    <property type="entry name" value="AMMONIUM_TRANSP"/>
    <property type="match status" value="1"/>
</dbReference>
<feature type="transmembrane region" description="Helical" evidence="10">
    <location>
        <begin position="338"/>
        <end position="356"/>
    </location>
</feature>
<dbReference type="GO" id="GO:0005886">
    <property type="term" value="C:plasma membrane"/>
    <property type="evidence" value="ECO:0007669"/>
    <property type="project" value="UniProtKB-SubCell"/>
</dbReference>
<keyword evidence="6 10" id="KW-1133">Transmembrane helix</keyword>
<feature type="transmembrane region" description="Helical" evidence="10">
    <location>
        <begin position="206"/>
        <end position="229"/>
    </location>
</feature>
<dbReference type="GO" id="GO:0008519">
    <property type="term" value="F:ammonium channel activity"/>
    <property type="evidence" value="ECO:0007669"/>
    <property type="project" value="InterPro"/>
</dbReference>
<evidence type="ECO:0000256" key="4">
    <source>
        <dbReference type="ARBA" id="ARBA00022475"/>
    </source>
</evidence>
<dbReference type="OrthoDB" id="9814202at2"/>
<dbReference type="EMBL" id="MIGX01000085">
    <property type="protein sequence ID" value="PPT87789.1"/>
    <property type="molecule type" value="Genomic_DNA"/>
</dbReference>
<protein>
    <recommendedName>
        <fullName evidence="9 10">Ammonium transporter</fullName>
    </recommendedName>
</protein>